<keyword evidence="4" id="KW-0378">Hydrolase</keyword>
<dbReference type="EMBL" id="AYUF01000491">
    <property type="protein sequence ID" value="ETK01105.1"/>
    <property type="molecule type" value="Genomic_DNA"/>
</dbReference>
<feature type="transmembrane region" description="Helical" evidence="8">
    <location>
        <begin position="106"/>
        <end position="126"/>
    </location>
</feature>
<feature type="compositionally biased region" description="Basic and acidic residues" evidence="7">
    <location>
        <begin position="248"/>
        <end position="260"/>
    </location>
</feature>
<organism evidence="11 12">
    <name type="scientific">Tannerella sp. oral taxon BU063 isolate Cell 2</name>
    <dbReference type="NCBI Taxonomy" id="1411148"/>
    <lineage>
        <taxon>Bacteria</taxon>
        <taxon>Pseudomonadati</taxon>
        <taxon>Bacteroidota</taxon>
        <taxon>Bacteroidia</taxon>
        <taxon>Bacteroidales</taxon>
        <taxon>Tannerellaceae</taxon>
        <taxon>Tannerella</taxon>
    </lineage>
</organism>
<dbReference type="GO" id="GO:0004252">
    <property type="term" value="F:serine-type endopeptidase activity"/>
    <property type="evidence" value="ECO:0007669"/>
    <property type="project" value="InterPro"/>
</dbReference>
<dbReference type="SUPFAM" id="SSF144091">
    <property type="entry name" value="Rhomboid-like"/>
    <property type="match status" value="1"/>
</dbReference>
<evidence type="ECO:0000259" key="10">
    <source>
        <dbReference type="Pfam" id="PF20216"/>
    </source>
</evidence>
<dbReference type="Gene3D" id="1.20.1540.10">
    <property type="entry name" value="Rhomboid-like"/>
    <property type="match status" value="1"/>
</dbReference>
<proteinExistence type="inferred from homology"/>
<dbReference type="InterPro" id="IPR046483">
    <property type="entry name" value="DUF6576"/>
</dbReference>
<evidence type="ECO:0000256" key="1">
    <source>
        <dbReference type="ARBA" id="ARBA00004141"/>
    </source>
</evidence>
<dbReference type="InterPro" id="IPR050925">
    <property type="entry name" value="Rhomboid_protease_S54"/>
</dbReference>
<name>W2C1S8_9BACT</name>
<dbReference type="InterPro" id="IPR022764">
    <property type="entry name" value="Peptidase_S54_rhomboid_dom"/>
</dbReference>
<evidence type="ECO:0000256" key="3">
    <source>
        <dbReference type="ARBA" id="ARBA00022692"/>
    </source>
</evidence>
<dbReference type="AlphaFoldDB" id="W2C1S8"/>
<evidence type="ECO:0000256" key="5">
    <source>
        <dbReference type="ARBA" id="ARBA00022989"/>
    </source>
</evidence>
<keyword evidence="5 8" id="KW-1133">Transmembrane helix</keyword>
<evidence type="ECO:0000256" key="2">
    <source>
        <dbReference type="ARBA" id="ARBA00009045"/>
    </source>
</evidence>
<evidence type="ECO:0000256" key="7">
    <source>
        <dbReference type="SAM" id="MobiDB-lite"/>
    </source>
</evidence>
<feature type="region of interest" description="Disordered" evidence="7">
    <location>
        <begin position="236"/>
        <end position="260"/>
    </location>
</feature>
<feature type="transmembrane region" description="Helical" evidence="8">
    <location>
        <begin position="138"/>
        <end position="156"/>
    </location>
</feature>
<dbReference type="Pfam" id="PF01694">
    <property type="entry name" value="Rhomboid"/>
    <property type="match status" value="1"/>
</dbReference>
<dbReference type="GO" id="GO:0016020">
    <property type="term" value="C:membrane"/>
    <property type="evidence" value="ECO:0007669"/>
    <property type="project" value="UniProtKB-SubCell"/>
</dbReference>
<reference evidence="11 12" key="1">
    <citation type="submission" date="2013-11" db="EMBL/GenBank/DDBJ databases">
        <title>Single cell genomics of uncultured Tannerella BU063 (oral taxon 286).</title>
        <authorList>
            <person name="Beall C.J."/>
            <person name="Campbell A.G."/>
            <person name="Griffen A.L."/>
            <person name="Podar M."/>
            <person name="Leys E.J."/>
        </authorList>
    </citation>
    <scope>NUCLEOTIDE SEQUENCE [LARGE SCALE GENOMIC DNA]</scope>
    <source>
        <strain evidence="11">Cell 2</strain>
    </source>
</reference>
<dbReference type="PANTHER" id="PTHR43731:SF14">
    <property type="entry name" value="PRESENILIN-ASSOCIATED RHOMBOID-LIKE PROTEIN, MITOCHONDRIAL"/>
    <property type="match status" value="1"/>
</dbReference>
<keyword evidence="6 8" id="KW-0472">Membrane</keyword>
<protein>
    <submittedName>
        <fullName evidence="11">Rhomboid family protein</fullName>
    </submittedName>
</protein>
<evidence type="ECO:0000313" key="12">
    <source>
        <dbReference type="Proteomes" id="UP000018837"/>
    </source>
</evidence>
<feature type="transmembrane region" description="Helical" evidence="8">
    <location>
        <begin position="82"/>
        <end position="100"/>
    </location>
</feature>
<evidence type="ECO:0000259" key="9">
    <source>
        <dbReference type="Pfam" id="PF01694"/>
    </source>
</evidence>
<feature type="domain" description="Peptidase S54 rhomboid" evidence="9">
    <location>
        <begin position="66"/>
        <end position="211"/>
    </location>
</feature>
<dbReference type="Proteomes" id="UP000018837">
    <property type="component" value="Unassembled WGS sequence"/>
</dbReference>
<feature type="transmembrane region" description="Helical" evidence="8">
    <location>
        <begin position="21"/>
        <end position="39"/>
    </location>
</feature>
<dbReference type="PANTHER" id="PTHR43731">
    <property type="entry name" value="RHOMBOID PROTEASE"/>
    <property type="match status" value="1"/>
</dbReference>
<dbReference type="Pfam" id="PF20216">
    <property type="entry name" value="DUF6576"/>
    <property type="match status" value="1"/>
</dbReference>
<comment type="similarity">
    <text evidence="2">Belongs to the peptidase S54 family.</text>
</comment>
<feature type="transmembrane region" description="Helical" evidence="8">
    <location>
        <begin position="162"/>
        <end position="185"/>
    </location>
</feature>
<evidence type="ECO:0000256" key="6">
    <source>
        <dbReference type="ARBA" id="ARBA00023136"/>
    </source>
</evidence>
<dbReference type="InterPro" id="IPR035952">
    <property type="entry name" value="Rhomboid-like_sf"/>
</dbReference>
<evidence type="ECO:0000256" key="4">
    <source>
        <dbReference type="ARBA" id="ARBA00022801"/>
    </source>
</evidence>
<evidence type="ECO:0000256" key="8">
    <source>
        <dbReference type="SAM" id="Phobius"/>
    </source>
</evidence>
<sequence>MDEFLTKLRRSYEAGSLLTKLLYINVGVFVVVRVALIALRLFNLEGTPLLAMFQTPSNIGLLLLRPWTVVTYMFLHVDVFHLLFNMLWLYTFGRIFLLFLDGRRLVGVYLTGGIAGAVLYVAAYAFFPYFRSMGQTSYLMGASASVMAIVFAVSFYRKDYTVNLLFIGQIKLLYLALGVFAIDFFSITSSNAGGHIAHIGGALWGFTFASALQRGRDLTAPINRILDRLANLKKQREPQMKATPGGRAESDEAYRERKRREADTLDEILDKLRRSGYESLSADEKKTLFDASRAQGGGGDRTP</sequence>
<evidence type="ECO:0000313" key="11">
    <source>
        <dbReference type="EMBL" id="ETK01105.1"/>
    </source>
</evidence>
<accession>W2C1S8</accession>
<dbReference type="PATRIC" id="fig|1411148.3.peg.1893"/>
<comment type="subcellular location">
    <subcellularLocation>
        <location evidence="1">Membrane</location>
        <topology evidence="1">Multi-pass membrane protein</topology>
    </subcellularLocation>
</comment>
<gene>
    <name evidence="11" type="ORF">N425_11550</name>
</gene>
<keyword evidence="3 8" id="KW-0812">Transmembrane</keyword>
<feature type="domain" description="DUF6576" evidence="10">
    <location>
        <begin position="251"/>
        <end position="293"/>
    </location>
</feature>
<comment type="caution">
    <text evidence="11">The sequence shown here is derived from an EMBL/GenBank/DDBJ whole genome shotgun (WGS) entry which is preliminary data.</text>
</comment>